<dbReference type="InterPro" id="IPR005000">
    <property type="entry name" value="Aldolase/citrate-lyase_domain"/>
</dbReference>
<dbReference type="EMBL" id="JAEDAO010000001">
    <property type="protein sequence ID" value="MBK0392119.1"/>
    <property type="molecule type" value="Genomic_DNA"/>
</dbReference>
<feature type="domain" description="HpcH/HpaI aldolase/citrate lyase" evidence="4">
    <location>
        <begin position="8"/>
        <end position="51"/>
    </location>
</feature>
<protein>
    <recommendedName>
        <fullName evidence="4">HpcH/HpaI aldolase/citrate lyase domain-containing protein</fullName>
    </recommendedName>
</protein>
<dbReference type="InterPro" id="IPR015813">
    <property type="entry name" value="Pyrv/PenolPyrv_kinase-like_dom"/>
</dbReference>
<comment type="caution">
    <text evidence="5">The sequence shown here is derived from an EMBL/GenBank/DDBJ whole genome shotgun (WGS) entry which is preliminary data.</text>
</comment>
<dbReference type="Pfam" id="PF03328">
    <property type="entry name" value="HpcH_HpaI"/>
    <property type="match status" value="1"/>
</dbReference>
<evidence type="ECO:0000256" key="2">
    <source>
        <dbReference type="ARBA" id="ARBA00022723"/>
    </source>
</evidence>
<dbReference type="Gene3D" id="3.20.20.60">
    <property type="entry name" value="Phosphoenolpyruvate-binding domains"/>
    <property type="match status" value="1"/>
</dbReference>
<evidence type="ECO:0000313" key="5">
    <source>
        <dbReference type="EMBL" id="MBK0392119.1"/>
    </source>
</evidence>
<keyword evidence="2" id="KW-0479">Metal-binding</keyword>
<comment type="cofactor">
    <cofactor evidence="1">
        <name>Mg(2+)</name>
        <dbReference type="ChEBI" id="CHEBI:18420"/>
    </cofactor>
</comment>
<evidence type="ECO:0000256" key="1">
    <source>
        <dbReference type="ARBA" id="ARBA00001946"/>
    </source>
</evidence>
<reference evidence="5" key="1">
    <citation type="submission" date="2020-12" db="EMBL/GenBank/DDBJ databases">
        <title>Ramlibacter sp. nov., isolated from a freshwater alga, Cryptomonas.</title>
        <authorList>
            <person name="Kim H.M."/>
            <person name="Jeon C.O."/>
        </authorList>
    </citation>
    <scope>NUCLEOTIDE SEQUENCE</scope>
    <source>
        <strain evidence="5">CrO1</strain>
    </source>
</reference>
<dbReference type="GO" id="GO:0003824">
    <property type="term" value="F:catalytic activity"/>
    <property type="evidence" value="ECO:0007669"/>
    <property type="project" value="InterPro"/>
</dbReference>
<evidence type="ECO:0000313" key="6">
    <source>
        <dbReference type="Proteomes" id="UP000617041"/>
    </source>
</evidence>
<name>A0A934PX55_9BURK</name>
<gene>
    <name evidence="5" type="ORF">I8E28_05915</name>
</gene>
<dbReference type="Proteomes" id="UP000617041">
    <property type="component" value="Unassembled WGS sequence"/>
</dbReference>
<keyword evidence="6" id="KW-1185">Reference proteome</keyword>
<dbReference type="PANTHER" id="PTHR32308:SF10">
    <property type="entry name" value="CITRATE LYASE SUBUNIT BETA"/>
    <property type="match status" value="1"/>
</dbReference>
<dbReference type="SUPFAM" id="SSF51621">
    <property type="entry name" value="Phosphoenolpyruvate/pyruvate domain"/>
    <property type="match status" value="1"/>
</dbReference>
<dbReference type="GO" id="GO:0006107">
    <property type="term" value="P:oxaloacetate metabolic process"/>
    <property type="evidence" value="ECO:0007669"/>
    <property type="project" value="TreeGrafter"/>
</dbReference>
<sequence length="81" mass="8884">MASSRLPRSYLFVPGDRPERLAKACASGADAVIVDLEDAVAPRQKVAARAAQYPDSRCLDTPIRTPIRCWTVMDVRGPQKT</sequence>
<dbReference type="InterPro" id="IPR040442">
    <property type="entry name" value="Pyrv_kinase-like_dom_sf"/>
</dbReference>
<dbReference type="GO" id="GO:0000287">
    <property type="term" value="F:magnesium ion binding"/>
    <property type="evidence" value="ECO:0007669"/>
    <property type="project" value="TreeGrafter"/>
</dbReference>
<organism evidence="5 6">
    <name type="scientific">Ramlibacter algicola</name>
    <dbReference type="NCBI Taxonomy" id="2795217"/>
    <lineage>
        <taxon>Bacteria</taxon>
        <taxon>Pseudomonadati</taxon>
        <taxon>Pseudomonadota</taxon>
        <taxon>Betaproteobacteria</taxon>
        <taxon>Burkholderiales</taxon>
        <taxon>Comamonadaceae</taxon>
        <taxon>Ramlibacter</taxon>
    </lineage>
</organism>
<dbReference type="PANTHER" id="PTHR32308">
    <property type="entry name" value="LYASE BETA SUBUNIT, PUTATIVE (AFU_ORTHOLOGUE AFUA_4G13030)-RELATED"/>
    <property type="match status" value="1"/>
</dbReference>
<proteinExistence type="predicted"/>
<keyword evidence="3" id="KW-0460">Magnesium</keyword>
<evidence type="ECO:0000259" key="4">
    <source>
        <dbReference type="Pfam" id="PF03328"/>
    </source>
</evidence>
<evidence type="ECO:0000256" key="3">
    <source>
        <dbReference type="ARBA" id="ARBA00022842"/>
    </source>
</evidence>
<dbReference type="AlphaFoldDB" id="A0A934PX55"/>
<accession>A0A934PX55</accession>